<evidence type="ECO:0000256" key="6">
    <source>
        <dbReference type="ARBA" id="ARBA00023136"/>
    </source>
</evidence>
<keyword evidence="7" id="KW-0132">Cell division</keyword>
<dbReference type="PROSITE" id="PS01347">
    <property type="entry name" value="MRAY_1"/>
    <property type="match status" value="1"/>
</dbReference>
<dbReference type="UniPathway" id="UPA00219"/>
<dbReference type="PROSITE" id="PS01348">
    <property type="entry name" value="MRAY_2"/>
    <property type="match status" value="1"/>
</dbReference>
<dbReference type="PANTHER" id="PTHR22926">
    <property type="entry name" value="PHOSPHO-N-ACETYLMURAMOYL-PENTAPEPTIDE-TRANSFERASE"/>
    <property type="match status" value="1"/>
</dbReference>
<dbReference type="EMBL" id="PHEX01000003">
    <property type="protein sequence ID" value="PKQ28863.1"/>
    <property type="molecule type" value="Genomic_DNA"/>
</dbReference>
<dbReference type="GO" id="GO:0005886">
    <property type="term" value="C:plasma membrane"/>
    <property type="evidence" value="ECO:0007669"/>
    <property type="project" value="UniProtKB-SubCell"/>
</dbReference>
<dbReference type="GO" id="GO:0008963">
    <property type="term" value="F:phospho-N-acetylmuramoyl-pentapeptide-transferase activity"/>
    <property type="evidence" value="ECO:0007669"/>
    <property type="project" value="UniProtKB-UniRule"/>
</dbReference>
<dbReference type="InterPro" id="IPR018480">
    <property type="entry name" value="PNAcMuramoyl-5peptid_Trfase_CS"/>
</dbReference>
<dbReference type="PANTHER" id="PTHR22926:SF5">
    <property type="entry name" value="PHOSPHO-N-ACETYLMURAMOYL-PENTAPEPTIDE-TRANSFERASE HOMOLOG"/>
    <property type="match status" value="1"/>
</dbReference>
<dbReference type="GO" id="GO:0046872">
    <property type="term" value="F:metal ion binding"/>
    <property type="evidence" value="ECO:0007669"/>
    <property type="project" value="UniProtKB-KW"/>
</dbReference>
<dbReference type="InterPro" id="IPR003524">
    <property type="entry name" value="PNAcMuramoyl-5peptid_Trfase"/>
</dbReference>
<keyword evidence="7" id="KW-1003">Cell membrane</keyword>
<sequence length="348" mass="37698">MYRVLGAAIVAGLICLLSTPVFIKFLKRMKYGQVIREDGPRAHFVKKGTPTMGGILIVLGVVVGYLIFSKHTPEGLAVLSTMVACGLLGFIDDFTQIRKKRSLGLKPSYKFAGQLLIAAGFTVFATRMHTAGYPALPQKFSFLGGTGFSLGWFFFIWVFVMITASSNSVNLTDGLDGLASGATIIVMSAYLLIAFTMFRHPITEHPRFYAFTGKPALDVAIIAGAVLGACVGFLWWNAAPAKIFMGDTGSLALGGVLAAIAIMTRTQLLLPLLGGLFVLETASVIVQVGVFKITGGKRVFKMAPIHHHFELSGWSEFTVMVRLWIVCGFCMLVGFAIFYVDFVGRVLK</sequence>
<dbReference type="GO" id="GO:0008360">
    <property type="term" value="P:regulation of cell shape"/>
    <property type="evidence" value="ECO:0007669"/>
    <property type="project" value="UniProtKB-KW"/>
</dbReference>
<feature type="binding site" evidence="9">
    <location>
        <position position="170"/>
    </location>
    <ligand>
        <name>Mg(2+)</name>
        <dbReference type="ChEBI" id="CHEBI:18420"/>
    </ligand>
</feature>
<evidence type="ECO:0000256" key="4">
    <source>
        <dbReference type="ARBA" id="ARBA00022692"/>
    </source>
</evidence>
<evidence type="ECO:0000256" key="9">
    <source>
        <dbReference type="PIRSR" id="PIRSR600715-1"/>
    </source>
</evidence>
<dbReference type="GO" id="GO:0051301">
    <property type="term" value="P:cell division"/>
    <property type="evidence" value="ECO:0007669"/>
    <property type="project" value="UniProtKB-KW"/>
</dbReference>
<protein>
    <recommendedName>
        <fullName evidence="7 8">Phospho-N-acetylmuramoyl-pentapeptide-transferase</fullName>
        <ecNumber evidence="7 8">2.7.8.13</ecNumber>
    </recommendedName>
    <alternativeName>
        <fullName evidence="7">UDP-MurNAc-pentapeptide phosphotransferase</fullName>
    </alternativeName>
</protein>
<evidence type="ECO:0000256" key="1">
    <source>
        <dbReference type="ARBA" id="ARBA00004141"/>
    </source>
</evidence>
<dbReference type="AlphaFoldDB" id="A0A2N3G852"/>
<keyword evidence="7 9" id="KW-0479">Metal-binding</keyword>
<dbReference type="Pfam" id="PF10555">
    <property type="entry name" value="MraY_sig1"/>
    <property type="match status" value="1"/>
</dbReference>
<dbReference type="GO" id="GO:0071555">
    <property type="term" value="P:cell wall organization"/>
    <property type="evidence" value="ECO:0007669"/>
    <property type="project" value="UniProtKB-KW"/>
</dbReference>
<evidence type="ECO:0000256" key="8">
    <source>
        <dbReference type="NCBIfam" id="TIGR00445"/>
    </source>
</evidence>
<evidence type="ECO:0000256" key="5">
    <source>
        <dbReference type="ARBA" id="ARBA00022989"/>
    </source>
</evidence>
<comment type="cofactor">
    <cofactor evidence="7 9">
        <name>Mg(2+)</name>
        <dbReference type="ChEBI" id="CHEBI:18420"/>
    </cofactor>
</comment>
<feature type="transmembrane region" description="Helical" evidence="7">
    <location>
        <begin position="177"/>
        <end position="198"/>
    </location>
</feature>
<keyword evidence="7" id="KW-0133">Cell shape</keyword>
<evidence type="ECO:0000256" key="2">
    <source>
        <dbReference type="ARBA" id="ARBA00005583"/>
    </source>
</evidence>
<dbReference type="Proteomes" id="UP000233654">
    <property type="component" value="Unassembled WGS sequence"/>
</dbReference>
<dbReference type="NCBIfam" id="TIGR00445">
    <property type="entry name" value="mraY"/>
    <property type="match status" value="1"/>
</dbReference>
<feature type="transmembrane region" description="Helical" evidence="7">
    <location>
        <begin position="219"/>
        <end position="237"/>
    </location>
</feature>
<keyword evidence="7" id="KW-0961">Cell wall biogenesis/degradation</keyword>
<dbReference type="CDD" id="cd06852">
    <property type="entry name" value="GT_MraY"/>
    <property type="match status" value="1"/>
</dbReference>
<feature type="transmembrane region" description="Helical" evidence="7">
    <location>
        <begin position="140"/>
        <end position="165"/>
    </location>
</feature>
<dbReference type="EC" id="2.7.8.13" evidence="7 8"/>
<keyword evidence="7 9" id="KW-0460">Magnesium</keyword>
<comment type="subcellular location">
    <subcellularLocation>
        <location evidence="7">Cell membrane</location>
        <topology evidence="7">Multi-pass membrane protein</topology>
    </subcellularLocation>
    <subcellularLocation>
        <location evidence="1">Membrane</location>
        <topology evidence="1">Multi-pass membrane protein</topology>
    </subcellularLocation>
</comment>
<gene>
    <name evidence="7" type="primary">mraY</name>
    <name evidence="10" type="ORF">CVT63_00395</name>
</gene>
<keyword evidence="7" id="KW-0573">Peptidoglycan synthesis</keyword>
<reference evidence="10 11" key="1">
    <citation type="journal article" date="2017" name="ISME J.">
        <title>Potential for microbial H2 and metal transformations associated with novel bacteria and archaea in deep terrestrial subsurface sediments.</title>
        <authorList>
            <person name="Hernsdorf A.W."/>
            <person name="Amano Y."/>
            <person name="Miyakawa K."/>
            <person name="Ise K."/>
            <person name="Suzuki Y."/>
            <person name="Anantharaman K."/>
            <person name="Probst A."/>
            <person name="Burstein D."/>
            <person name="Thomas B.C."/>
            <person name="Banfield J.F."/>
        </authorList>
    </citation>
    <scope>NUCLEOTIDE SEQUENCE [LARGE SCALE GENOMIC DNA]</scope>
    <source>
        <strain evidence="10">HGW-Actinobacteria-3</strain>
    </source>
</reference>
<dbReference type="Pfam" id="PF00953">
    <property type="entry name" value="Glycos_transf_4"/>
    <property type="match status" value="1"/>
</dbReference>
<keyword evidence="4 7" id="KW-0812">Transmembrane</keyword>
<comment type="similarity">
    <text evidence="2 7">Belongs to the glycosyltransferase 4 family. MraY subfamily.</text>
</comment>
<feature type="transmembrane region" description="Helical" evidence="7">
    <location>
        <begin position="47"/>
        <end position="68"/>
    </location>
</feature>
<comment type="pathway">
    <text evidence="7">Cell wall biogenesis; peptidoglycan biosynthesis.</text>
</comment>
<dbReference type="InterPro" id="IPR000715">
    <property type="entry name" value="Glycosyl_transferase_4"/>
</dbReference>
<dbReference type="HAMAP" id="MF_00038">
    <property type="entry name" value="MraY"/>
    <property type="match status" value="1"/>
</dbReference>
<comment type="caution">
    <text evidence="10">The sequence shown here is derived from an EMBL/GenBank/DDBJ whole genome shotgun (WGS) entry which is preliminary data.</text>
</comment>
<keyword evidence="3 7" id="KW-0808">Transferase</keyword>
<name>A0A2N3G852_9ACTN</name>
<dbReference type="GO" id="GO:0051992">
    <property type="term" value="F:UDP-N-acetylmuramoyl-L-alanyl-D-glutamyl-meso-2,6-diaminopimelyl-D-alanyl-D-alanine:undecaprenyl-phosphate transferase activity"/>
    <property type="evidence" value="ECO:0007669"/>
    <property type="project" value="RHEA"/>
</dbReference>
<evidence type="ECO:0000313" key="10">
    <source>
        <dbReference type="EMBL" id="PKQ28863.1"/>
    </source>
</evidence>
<evidence type="ECO:0000256" key="3">
    <source>
        <dbReference type="ARBA" id="ARBA00022679"/>
    </source>
</evidence>
<comment type="function">
    <text evidence="7">Catalyzes the initial step of the lipid cycle reactions in the biosynthesis of the cell wall peptidoglycan: transfers peptidoglycan precursor phospho-MurNAc-pentapeptide from UDP-MurNAc-pentapeptide onto the lipid carrier undecaprenyl phosphate, yielding undecaprenyl-pyrophosphoryl-MurNAc-pentapeptide, known as lipid I.</text>
</comment>
<feature type="transmembrane region" description="Helical" evidence="7">
    <location>
        <begin position="243"/>
        <end position="262"/>
    </location>
</feature>
<feature type="transmembrane region" description="Helical" evidence="7">
    <location>
        <begin position="269"/>
        <end position="291"/>
    </location>
</feature>
<accession>A0A2N3G852</accession>
<feature type="transmembrane region" description="Helical" evidence="7">
    <location>
        <begin position="75"/>
        <end position="91"/>
    </location>
</feature>
<keyword evidence="6 7" id="KW-0472">Membrane</keyword>
<dbReference type="GO" id="GO:0009252">
    <property type="term" value="P:peptidoglycan biosynthetic process"/>
    <property type="evidence" value="ECO:0007669"/>
    <property type="project" value="UniProtKB-UniRule"/>
</dbReference>
<organism evidence="10 11">
    <name type="scientific">Candidatus Anoxymicrobium japonicum</name>
    <dbReference type="NCBI Taxonomy" id="2013648"/>
    <lineage>
        <taxon>Bacteria</taxon>
        <taxon>Bacillati</taxon>
        <taxon>Actinomycetota</taxon>
        <taxon>Candidatus Geothermincolia</taxon>
        <taxon>Candidatus Geothermincolales</taxon>
        <taxon>Candidatus Anoxymicrobiaceae</taxon>
        <taxon>Candidatus Anoxymicrobium</taxon>
    </lineage>
</organism>
<keyword evidence="7" id="KW-0131">Cell cycle</keyword>
<evidence type="ECO:0000313" key="11">
    <source>
        <dbReference type="Proteomes" id="UP000233654"/>
    </source>
</evidence>
<comment type="catalytic activity">
    <reaction evidence="7">
        <text>UDP-N-acetyl-alpha-D-muramoyl-L-alanyl-gamma-D-glutamyl-meso-2,6-diaminopimeloyl-D-alanyl-D-alanine + di-trans,octa-cis-undecaprenyl phosphate = di-trans,octa-cis-undecaprenyl diphospho-N-acetyl-alpha-D-muramoyl-L-alanyl-D-glutamyl-meso-2,6-diaminopimeloyl-D-alanyl-D-alanine + UMP</text>
        <dbReference type="Rhea" id="RHEA:28386"/>
        <dbReference type="ChEBI" id="CHEBI:57865"/>
        <dbReference type="ChEBI" id="CHEBI:60392"/>
        <dbReference type="ChEBI" id="CHEBI:61386"/>
        <dbReference type="ChEBI" id="CHEBI:61387"/>
        <dbReference type="EC" id="2.7.8.13"/>
    </reaction>
</comment>
<feature type="binding site" evidence="9">
    <location>
        <position position="247"/>
    </location>
    <ligand>
        <name>Mg(2+)</name>
        <dbReference type="ChEBI" id="CHEBI:18420"/>
    </ligand>
</feature>
<feature type="transmembrane region" description="Helical" evidence="7">
    <location>
        <begin position="321"/>
        <end position="342"/>
    </location>
</feature>
<evidence type="ECO:0000256" key="7">
    <source>
        <dbReference type="HAMAP-Rule" id="MF_00038"/>
    </source>
</evidence>
<keyword evidence="5 7" id="KW-1133">Transmembrane helix</keyword>
<proteinExistence type="inferred from homology"/>